<name>A0A645A8T2_9ZZZZ</name>
<sequence length="586" mass="68300">MYRLLPFFLSLILISCSSKKDEQQKIDKQLFQVDKLVYNNPDAARDSLDNIYKDELSMANLAYYNLLWSIVKENTGDYIQNDTSIITTVEWYRTHKNEWNLCRALLYKAHNKVRYSISDSSVLDNLKEAEGIFLKNKFSCPQVEALIYRDLGVALNKIIIYKKLKPSLIYDENKGSNDFYTRMFKNREANIAICEAYLNKSAAIYRKLGDTLNEDLVKLDFFDLYYFPGRADKAYTVLFPFLERGNLLPEVRYSLYTKLALVYRSYKMWDKSIYFTKKLITENLKAYNNEKSLAPFYKSISISFHDLNQIDSSIIYLKMGVETGGKDGIELSYYYFLLSSFYKEINDLENAYYYMSEAYSELRANNTRQFIIRENRLKKYSENINYKLQIVTKEKRQIINFAIIGFLLMVVLTIYSLITKAKIRQKLKGSKEECRKKIAAISEEKSLIWFINEILKATTGLIPEFIDSVSMDAARSRKVSKEIYDSLSTSVNNVRTKAKIGITEIAREEGFVSAFPEIAHLSDLSYYEKVILVLINNNFSTREIAEMLVTNQPSIRTIKSKIKDKLLAEKGLPYDVFKVFPFLNKD</sequence>
<evidence type="ECO:0000313" key="2">
    <source>
        <dbReference type="EMBL" id="MPM49326.1"/>
    </source>
</evidence>
<keyword evidence="1" id="KW-0812">Transmembrane</keyword>
<dbReference type="InterPro" id="IPR016032">
    <property type="entry name" value="Sig_transdc_resp-reg_C-effctor"/>
</dbReference>
<evidence type="ECO:0000256" key="1">
    <source>
        <dbReference type="SAM" id="Phobius"/>
    </source>
</evidence>
<dbReference type="EMBL" id="VSSQ01012478">
    <property type="protein sequence ID" value="MPM49326.1"/>
    <property type="molecule type" value="Genomic_DNA"/>
</dbReference>
<dbReference type="GO" id="GO:0006355">
    <property type="term" value="P:regulation of DNA-templated transcription"/>
    <property type="evidence" value="ECO:0007669"/>
    <property type="project" value="InterPro"/>
</dbReference>
<keyword evidence="1" id="KW-0472">Membrane</keyword>
<proteinExistence type="predicted"/>
<dbReference type="AlphaFoldDB" id="A0A645A8T2"/>
<gene>
    <name evidence="2" type="ORF">SDC9_96055</name>
</gene>
<reference evidence="2" key="1">
    <citation type="submission" date="2019-08" db="EMBL/GenBank/DDBJ databases">
        <authorList>
            <person name="Kucharzyk K."/>
            <person name="Murdoch R.W."/>
            <person name="Higgins S."/>
            <person name="Loffler F."/>
        </authorList>
    </citation>
    <scope>NUCLEOTIDE SEQUENCE</scope>
</reference>
<feature type="transmembrane region" description="Helical" evidence="1">
    <location>
        <begin position="398"/>
        <end position="418"/>
    </location>
</feature>
<organism evidence="2">
    <name type="scientific">bioreactor metagenome</name>
    <dbReference type="NCBI Taxonomy" id="1076179"/>
    <lineage>
        <taxon>unclassified sequences</taxon>
        <taxon>metagenomes</taxon>
        <taxon>ecological metagenomes</taxon>
    </lineage>
</organism>
<accession>A0A645A8T2</accession>
<comment type="caution">
    <text evidence="2">The sequence shown here is derived from an EMBL/GenBank/DDBJ whole genome shotgun (WGS) entry which is preliminary data.</text>
</comment>
<keyword evidence="1" id="KW-1133">Transmembrane helix</keyword>
<dbReference type="GO" id="GO:0003677">
    <property type="term" value="F:DNA binding"/>
    <property type="evidence" value="ECO:0007669"/>
    <property type="project" value="InterPro"/>
</dbReference>
<dbReference type="SUPFAM" id="SSF46894">
    <property type="entry name" value="C-terminal effector domain of the bipartite response regulators"/>
    <property type="match status" value="1"/>
</dbReference>
<dbReference type="PROSITE" id="PS51257">
    <property type="entry name" value="PROKAR_LIPOPROTEIN"/>
    <property type="match status" value="1"/>
</dbReference>
<protein>
    <submittedName>
        <fullName evidence="2">Uncharacterized protein</fullName>
    </submittedName>
</protein>